<dbReference type="Proteomes" id="UP001457282">
    <property type="component" value="Unassembled WGS sequence"/>
</dbReference>
<dbReference type="GO" id="GO:0043130">
    <property type="term" value="F:ubiquitin binding"/>
    <property type="evidence" value="ECO:0007669"/>
    <property type="project" value="InterPro"/>
</dbReference>
<feature type="compositionally biased region" description="Basic and acidic residues" evidence="1">
    <location>
        <begin position="806"/>
        <end position="823"/>
    </location>
</feature>
<feature type="region of interest" description="Disordered" evidence="1">
    <location>
        <begin position="688"/>
        <end position="724"/>
    </location>
</feature>
<proteinExistence type="predicted"/>
<feature type="compositionally biased region" description="Polar residues" evidence="1">
    <location>
        <begin position="707"/>
        <end position="724"/>
    </location>
</feature>
<evidence type="ECO:0000259" key="2">
    <source>
        <dbReference type="PROSITE" id="PS51140"/>
    </source>
</evidence>
<name>A0AAW1YCW5_RUBAR</name>
<dbReference type="EMBL" id="JBEDUW010000002">
    <property type="protein sequence ID" value="KAK9946405.1"/>
    <property type="molecule type" value="Genomic_DNA"/>
</dbReference>
<dbReference type="InterPro" id="IPR003892">
    <property type="entry name" value="CUE"/>
</dbReference>
<feature type="region of interest" description="Disordered" evidence="1">
    <location>
        <begin position="1"/>
        <end position="50"/>
    </location>
</feature>
<feature type="compositionally biased region" description="Polar residues" evidence="1">
    <location>
        <begin position="781"/>
        <end position="794"/>
    </location>
</feature>
<feature type="region of interest" description="Disordered" evidence="1">
    <location>
        <begin position="612"/>
        <end position="647"/>
    </location>
</feature>
<gene>
    <name evidence="3" type="ORF">M0R45_011872</name>
</gene>
<dbReference type="Gene3D" id="1.10.8.10">
    <property type="entry name" value="DNA helicase RuvA subunit, C-terminal domain"/>
    <property type="match status" value="1"/>
</dbReference>
<organism evidence="3 4">
    <name type="scientific">Rubus argutus</name>
    <name type="common">Southern blackberry</name>
    <dbReference type="NCBI Taxonomy" id="59490"/>
    <lineage>
        <taxon>Eukaryota</taxon>
        <taxon>Viridiplantae</taxon>
        <taxon>Streptophyta</taxon>
        <taxon>Embryophyta</taxon>
        <taxon>Tracheophyta</taxon>
        <taxon>Spermatophyta</taxon>
        <taxon>Magnoliopsida</taxon>
        <taxon>eudicotyledons</taxon>
        <taxon>Gunneridae</taxon>
        <taxon>Pentapetalae</taxon>
        <taxon>rosids</taxon>
        <taxon>fabids</taxon>
        <taxon>Rosales</taxon>
        <taxon>Rosaceae</taxon>
        <taxon>Rosoideae</taxon>
        <taxon>Rosoideae incertae sedis</taxon>
        <taxon>Rubus</taxon>
    </lineage>
</organism>
<dbReference type="PANTHER" id="PTHR21494:SF0">
    <property type="entry name" value="ACTIVATING SIGNAL COINTEGRATOR 1 COMPLEX SUBUNIT 2"/>
    <property type="match status" value="1"/>
</dbReference>
<dbReference type="CDD" id="cd14364">
    <property type="entry name" value="CUE_ASCC2"/>
    <property type="match status" value="1"/>
</dbReference>
<dbReference type="SUPFAM" id="SSF46934">
    <property type="entry name" value="UBA-like"/>
    <property type="match status" value="1"/>
</dbReference>
<dbReference type="PANTHER" id="PTHR21494">
    <property type="entry name" value="ACTIVATING SIGNAL COINTEGRATOR 1 COMPLEX SUBUNIT 2 ASC-1 COMPLEX SUBUNIT P100"/>
    <property type="match status" value="1"/>
</dbReference>
<dbReference type="InterPro" id="IPR052586">
    <property type="entry name" value="ASCC2"/>
</dbReference>
<evidence type="ECO:0000313" key="4">
    <source>
        <dbReference type="Proteomes" id="UP001457282"/>
    </source>
</evidence>
<dbReference type="PROSITE" id="PS51140">
    <property type="entry name" value="CUE"/>
    <property type="match status" value="1"/>
</dbReference>
<sequence>MSSRYPQGNNRQAGNKGFTKTQKVFVPKSQDQNQSPNSPIPNPNPTLSGSLRQSVALTSSVASASRVRMGERGEYVSTKGNFVNYLPQDEAVAAGLGADEGGLDALESQRVVDLLNRELARLLKLNPKEFWRQVASDTSLHEFLDSFLQFRSRWYDFPHRGAKDMVAGVIVGELELCRRVFMVLYRISSNRDPGARAADSLSPKDHEAILQEKKLLDLPKLLDICAIYSHENEDLTRVLVGNAVKALTMIRDNLTAVASHFLSIVQTMCQRSSSALEALFSSGNPGEHGSSRLLADLLEVMDFINDAIVSMDAFVTAYKPSAMFFLCPVEKSYGNEELLSTLARLHDSLLPSLQRGFRIILAAGEDNMVSNVAISLKMLSMRIVNFGWKLLDVCYLSDEVFKDNLPIPAAAEMFPAKLEDPFIRADILVQTLREINGISVCAQENQNRETFLQNVEKNFDIMGKVENLQNHGWIIMDDEQLGYVSGILMCSQKVIVKLHTNTTTPLTNNKVPVDEDVAIMESKISQVKDLFPDFGKGFLAACLESYNQNPEEVIQRILEGTLHEDLQSLDTSLETMPKPKSATVSRNDKGKGILVELTPTAPSTTNTVAASRVQQNGVPSISSSSSQGRFVRKSKADLPDSDTLDDKNEKYSAKTAALISQFEYEDEYDDSFDDLGLSVADSGAGEIEAFGDKSSSNMGGPWEMRTESSSQNAPSSKWGSRQSPQYYVKDGKNYSYKVAGSIAVANAGEASLITQAQQELIHGLGRGGNLPLGAVKKLTEYSEQQDSQFDNSQTEGRGSGNSRGRGRGEGERSRGDSSGEQDNKQTGVSEVEGRENTGNQRGRGRRGGGGGRSNQYRKDRAMNKHFSALRGV</sequence>
<feature type="compositionally biased region" description="Low complexity" evidence="1">
    <location>
        <begin position="27"/>
        <end position="37"/>
    </location>
</feature>
<accession>A0AAW1YCW5</accession>
<evidence type="ECO:0000313" key="3">
    <source>
        <dbReference type="EMBL" id="KAK9946405.1"/>
    </source>
</evidence>
<feature type="compositionally biased region" description="Basic and acidic residues" evidence="1">
    <location>
        <begin position="634"/>
        <end position="647"/>
    </location>
</feature>
<feature type="compositionally biased region" description="Polar residues" evidence="1">
    <location>
        <begin position="1"/>
        <end position="22"/>
    </location>
</feature>
<feature type="domain" description="CUE" evidence="2">
    <location>
        <begin position="519"/>
        <end position="562"/>
    </location>
</feature>
<dbReference type="AlphaFoldDB" id="A0AAW1YCW5"/>
<dbReference type="InterPro" id="IPR009060">
    <property type="entry name" value="UBA-like_sf"/>
</dbReference>
<feature type="region of interest" description="Disordered" evidence="1">
    <location>
        <begin position="781"/>
        <end position="872"/>
    </location>
</feature>
<keyword evidence="4" id="KW-1185">Reference proteome</keyword>
<dbReference type="Pfam" id="PF02845">
    <property type="entry name" value="CUE"/>
    <property type="match status" value="1"/>
</dbReference>
<protein>
    <recommendedName>
        <fullName evidence="2">CUE domain-containing protein</fullName>
    </recommendedName>
</protein>
<dbReference type="InterPro" id="IPR041800">
    <property type="entry name" value="ASCC2_CUE"/>
</dbReference>
<dbReference type="SMART" id="SM00546">
    <property type="entry name" value="CUE"/>
    <property type="match status" value="1"/>
</dbReference>
<evidence type="ECO:0000256" key="1">
    <source>
        <dbReference type="SAM" id="MobiDB-lite"/>
    </source>
</evidence>
<comment type="caution">
    <text evidence="3">The sequence shown here is derived from an EMBL/GenBank/DDBJ whole genome shotgun (WGS) entry which is preliminary data.</text>
</comment>
<reference evidence="3 4" key="1">
    <citation type="journal article" date="2023" name="G3 (Bethesda)">
        <title>A chromosome-length genome assembly and annotation of blackberry (Rubus argutus, cv. 'Hillquist').</title>
        <authorList>
            <person name="Bruna T."/>
            <person name="Aryal R."/>
            <person name="Dudchenko O."/>
            <person name="Sargent D.J."/>
            <person name="Mead D."/>
            <person name="Buti M."/>
            <person name="Cavallini A."/>
            <person name="Hytonen T."/>
            <person name="Andres J."/>
            <person name="Pham M."/>
            <person name="Weisz D."/>
            <person name="Mascagni F."/>
            <person name="Usai G."/>
            <person name="Natali L."/>
            <person name="Bassil N."/>
            <person name="Fernandez G.E."/>
            <person name="Lomsadze A."/>
            <person name="Armour M."/>
            <person name="Olukolu B."/>
            <person name="Poorten T."/>
            <person name="Britton C."/>
            <person name="Davik J."/>
            <person name="Ashrafi H."/>
            <person name="Aiden E.L."/>
            <person name="Borodovsky M."/>
            <person name="Worthington M."/>
        </authorList>
    </citation>
    <scope>NUCLEOTIDE SEQUENCE [LARGE SCALE GENOMIC DNA]</scope>
    <source>
        <strain evidence="3">PI 553951</strain>
    </source>
</reference>